<evidence type="ECO:0000313" key="4">
    <source>
        <dbReference type="Proteomes" id="UP001549111"/>
    </source>
</evidence>
<gene>
    <name evidence="1" type="ORF">ABIC99_000245</name>
    <name evidence="2" type="ORF">EWH46_10445</name>
</gene>
<proteinExistence type="predicted"/>
<reference evidence="1 4" key="2">
    <citation type="submission" date="2024-06" db="EMBL/GenBank/DDBJ databases">
        <title>Genomic Encyclopedia of Type Strains, Phase IV (KMG-IV): sequencing the most valuable type-strain genomes for metagenomic binning, comparative biology and taxonomic classification.</title>
        <authorList>
            <person name="Goeker M."/>
        </authorList>
    </citation>
    <scope>NUCLEOTIDE SEQUENCE [LARGE SCALE GENOMIC DNA]</scope>
    <source>
        <strain evidence="1 4">D-501</strain>
    </source>
</reference>
<organism evidence="2 3">
    <name type="scientific">Sphaerotilus sulfidivorans</name>
    <dbReference type="NCBI Taxonomy" id="639200"/>
    <lineage>
        <taxon>Bacteria</taxon>
        <taxon>Pseudomonadati</taxon>
        <taxon>Pseudomonadota</taxon>
        <taxon>Betaproteobacteria</taxon>
        <taxon>Burkholderiales</taxon>
        <taxon>Sphaerotilaceae</taxon>
        <taxon>Sphaerotilus</taxon>
    </lineage>
</organism>
<protein>
    <submittedName>
        <fullName evidence="2">Uncharacterized protein</fullName>
    </submittedName>
</protein>
<sequence>MSSTETKQPAFAPFRWVEPSQCRALPADHVMSAIGQIRDLSAGACLLVQMLERDELEREFDDGGALFATPDRGTLLRLAVAASHAAAGIAEELQGMAAELAASDRLAGAGGA</sequence>
<dbReference type="AlphaFoldDB" id="A0A5C1Q0X8"/>
<evidence type="ECO:0000313" key="2">
    <source>
        <dbReference type="EMBL" id="QEN01148.1"/>
    </source>
</evidence>
<dbReference type="Proteomes" id="UP000323522">
    <property type="component" value="Chromosome"/>
</dbReference>
<dbReference type="EMBL" id="CP035708">
    <property type="protein sequence ID" value="QEN01148.1"/>
    <property type="molecule type" value="Genomic_DNA"/>
</dbReference>
<evidence type="ECO:0000313" key="3">
    <source>
        <dbReference type="Proteomes" id="UP000323522"/>
    </source>
</evidence>
<dbReference type="RefSeq" id="WP_149503851.1">
    <property type="nucleotide sequence ID" value="NZ_CP035708.1"/>
</dbReference>
<dbReference type="Proteomes" id="UP001549111">
    <property type="component" value="Unassembled WGS sequence"/>
</dbReference>
<reference evidence="2 3" key="1">
    <citation type="submission" date="2019-02" db="EMBL/GenBank/DDBJ databases">
        <title>Complete Genome Sequence and Methylome Analysis of Sphaerotilus natans subsp. sulfidivorans D-507.</title>
        <authorList>
            <person name="Fomenkov A."/>
            <person name="Gridneva E."/>
            <person name="Smolyakov D."/>
            <person name="Dubinina G."/>
            <person name="Vincze T."/>
            <person name="Grabovich M."/>
            <person name="Roberts R.J."/>
        </authorList>
    </citation>
    <scope>NUCLEOTIDE SEQUENCE [LARGE SCALE GENOMIC DNA]</scope>
    <source>
        <strain evidence="2 3">D-507</strain>
    </source>
</reference>
<dbReference type="KEGG" id="snn:EWH46_10445"/>
<evidence type="ECO:0000313" key="1">
    <source>
        <dbReference type="EMBL" id="MET3602469.1"/>
    </source>
</evidence>
<name>A0A5C1Q0X8_9BURK</name>
<dbReference type="EMBL" id="JBEPLS010000001">
    <property type="protein sequence ID" value="MET3602469.1"/>
    <property type="molecule type" value="Genomic_DNA"/>
</dbReference>
<keyword evidence="4" id="KW-1185">Reference proteome</keyword>
<accession>A0A5C1Q0X8</accession>